<evidence type="ECO:0000313" key="2">
    <source>
        <dbReference type="Proteomes" id="UP000193427"/>
    </source>
</evidence>
<reference evidence="1 2" key="1">
    <citation type="submission" date="2016-04" db="EMBL/GenBank/DDBJ databases">
        <title>Complete genome sequence of natural rubber-degrading, novel Gram-negative bacterium, Rhizobacter gummiphilus strain NS21.</title>
        <authorList>
            <person name="Tabata M."/>
            <person name="Kasai D."/>
            <person name="Fukuda M."/>
        </authorList>
    </citation>
    <scope>NUCLEOTIDE SEQUENCE [LARGE SCALE GENOMIC DNA]</scope>
    <source>
        <strain evidence="1 2">NS21</strain>
    </source>
</reference>
<sequence length="81" mass="9074">MHQPDSPDSDLLPMEAAVSEVLPKFGIAFFTDGRSRTWGATRTTLGPALDDLTEGQRVRLYLLDRDGFSIVRHCEVLQEAR</sequence>
<name>A0A1W6LEZ3_9BURK</name>
<gene>
    <name evidence="1" type="ORF">A4W93_24610</name>
</gene>
<dbReference type="RefSeq" id="WP_085753144.1">
    <property type="nucleotide sequence ID" value="NZ_BSPR01000015.1"/>
</dbReference>
<keyword evidence="2" id="KW-1185">Reference proteome</keyword>
<accession>A0A1W6LEZ3</accession>
<dbReference type="AlphaFoldDB" id="A0A1W6LEZ3"/>
<proteinExistence type="predicted"/>
<dbReference type="EMBL" id="CP015118">
    <property type="protein sequence ID" value="ARN22835.1"/>
    <property type="molecule type" value="Genomic_DNA"/>
</dbReference>
<organism evidence="1 2">
    <name type="scientific">Piscinibacter gummiphilus</name>
    <dbReference type="NCBI Taxonomy" id="946333"/>
    <lineage>
        <taxon>Bacteria</taxon>
        <taxon>Pseudomonadati</taxon>
        <taxon>Pseudomonadota</taxon>
        <taxon>Betaproteobacteria</taxon>
        <taxon>Burkholderiales</taxon>
        <taxon>Sphaerotilaceae</taxon>
        <taxon>Piscinibacter</taxon>
    </lineage>
</organism>
<dbReference type="KEGG" id="rgu:A4W93_24610"/>
<dbReference type="Proteomes" id="UP000193427">
    <property type="component" value="Chromosome"/>
</dbReference>
<dbReference type="OrthoDB" id="9156381at2"/>
<dbReference type="STRING" id="946333.A4W93_24610"/>
<evidence type="ECO:0000313" key="1">
    <source>
        <dbReference type="EMBL" id="ARN22835.1"/>
    </source>
</evidence>
<protein>
    <submittedName>
        <fullName evidence="1">Uncharacterized protein</fullName>
    </submittedName>
</protein>